<evidence type="ECO:0000313" key="2">
    <source>
        <dbReference type="Proteomes" id="UP000271087"/>
    </source>
</evidence>
<sequence length="43" mass="4824">STVVTNLDVVEIRKSNRVLYVLGAVEIQELYLSAVEIQELTAF</sequence>
<protein>
    <submittedName>
        <fullName evidence="1">Uncharacterized protein</fullName>
    </submittedName>
</protein>
<dbReference type="EMBL" id="UYRW01013316">
    <property type="protein sequence ID" value="VDN00502.1"/>
    <property type="molecule type" value="Genomic_DNA"/>
</dbReference>
<evidence type="ECO:0000313" key="1">
    <source>
        <dbReference type="EMBL" id="VDN00502.1"/>
    </source>
</evidence>
<dbReference type="AlphaFoldDB" id="A0A3P7MW70"/>
<name>A0A3P7MW70_ONCOC</name>
<accession>A0A3P7MW70</accession>
<dbReference type="Proteomes" id="UP000271087">
    <property type="component" value="Unassembled WGS sequence"/>
</dbReference>
<keyword evidence="2" id="KW-1185">Reference proteome</keyword>
<gene>
    <name evidence="1" type="ORF">NOO_LOCUS13069</name>
</gene>
<proteinExistence type="predicted"/>
<reference evidence="1 2" key="1">
    <citation type="submission" date="2018-08" db="EMBL/GenBank/DDBJ databases">
        <authorList>
            <person name="Laetsch R D."/>
            <person name="Stevens L."/>
            <person name="Kumar S."/>
            <person name="Blaxter L. M."/>
        </authorList>
    </citation>
    <scope>NUCLEOTIDE SEQUENCE [LARGE SCALE GENOMIC DNA]</scope>
</reference>
<organism evidence="1 2">
    <name type="scientific">Onchocerca ochengi</name>
    <name type="common">Filarial nematode worm</name>
    <dbReference type="NCBI Taxonomy" id="42157"/>
    <lineage>
        <taxon>Eukaryota</taxon>
        <taxon>Metazoa</taxon>
        <taxon>Ecdysozoa</taxon>
        <taxon>Nematoda</taxon>
        <taxon>Chromadorea</taxon>
        <taxon>Rhabditida</taxon>
        <taxon>Spirurina</taxon>
        <taxon>Spiruromorpha</taxon>
        <taxon>Filarioidea</taxon>
        <taxon>Onchocercidae</taxon>
        <taxon>Onchocerca</taxon>
    </lineage>
</organism>
<feature type="non-terminal residue" evidence="1">
    <location>
        <position position="1"/>
    </location>
</feature>